<proteinExistence type="predicted"/>
<name>A0A6N3CQM6_9CLOT</name>
<protein>
    <recommendedName>
        <fullName evidence="2">HTH DNA-binding protein</fullName>
    </recommendedName>
</protein>
<organism evidence="1">
    <name type="scientific">Clostridium tertium</name>
    <dbReference type="NCBI Taxonomy" id="1559"/>
    <lineage>
        <taxon>Bacteria</taxon>
        <taxon>Bacillati</taxon>
        <taxon>Bacillota</taxon>
        <taxon>Clostridia</taxon>
        <taxon>Eubacteriales</taxon>
        <taxon>Clostridiaceae</taxon>
        <taxon>Clostridium</taxon>
    </lineage>
</organism>
<dbReference type="AlphaFoldDB" id="A0A6N3CQM6"/>
<dbReference type="EMBL" id="CACRTO010000017">
    <property type="protein sequence ID" value="VYU17854.1"/>
    <property type="molecule type" value="Genomic_DNA"/>
</dbReference>
<dbReference type="PANTHER" id="PTHR38074:SF1">
    <property type="entry name" value="ALTERED INHERITANCE OF MITOCHONDRIA PROTEIN 24, MITOCHONDRIAL"/>
    <property type="match status" value="1"/>
</dbReference>
<sequence>MDLITSQNIKNRLTMVSEMKNESVFQILEYDDLQGARDLNTSMQLNLMKSSAIRLKQSRIILDDSAIKIEAGALSYMKGNIEIVTKSGGLIGMGKKLFSNKVTGESMFKPILRGTGEVFLEPSFGHFTLIELEDEEIIIDDEMFLACEESIEIEPIMQKSISSLIFGKEGIFQSRLSGSGIVLLEVPVPEKEILRCKLYRDVLKVDGSFAILRSGNIEFTVEKSGTTLVGSAMNGEGLLNVYRGTGEVWLVPTKSIYEELKDNGLNEFNKDINYEPEE</sequence>
<gene>
    <name evidence="1" type="ORF">CTLFYP3_01674</name>
</gene>
<dbReference type="InterPro" id="IPR002838">
    <property type="entry name" value="AIM24"/>
</dbReference>
<accession>A0A6N3CQM6</accession>
<dbReference type="SUPFAM" id="SSF51219">
    <property type="entry name" value="TRAP-like"/>
    <property type="match status" value="1"/>
</dbReference>
<evidence type="ECO:0000313" key="1">
    <source>
        <dbReference type="EMBL" id="VYU17854.1"/>
    </source>
</evidence>
<dbReference type="InterPro" id="IPR036983">
    <property type="entry name" value="AIM24_sf"/>
</dbReference>
<dbReference type="Pfam" id="PF01987">
    <property type="entry name" value="AIM24"/>
    <property type="match status" value="1"/>
</dbReference>
<reference evidence="1" key="1">
    <citation type="submission" date="2019-11" db="EMBL/GenBank/DDBJ databases">
        <authorList>
            <person name="Feng L."/>
        </authorList>
    </citation>
    <scope>NUCLEOTIDE SEQUENCE</scope>
    <source>
        <strain evidence="1">CTertiumLFYP3</strain>
    </source>
</reference>
<dbReference type="InterPro" id="IPR016031">
    <property type="entry name" value="Trp_RNA-bd_attenuator-like_dom"/>
</dbReference>
<evidence type="ECO:0008006" key="2">
    <source>
        <dbReference type="Google" id="ProtNLM"/>
    </source>
</evidence>
<dbReference type="Gene3D" id="3.60.160.10">
    <property type="entry name" value="Mitochondrial biogenesis AIM24"/>
    <property type="match status" value="1"/>
</dbReference>
<dbReference type="PANTHER" id="PTHR38074">
    <property type="entry name" value="ALTERED INHERITANCE OF MITOCHONDRIA PROTEIN 24, MITOCHONDRIAL"/>
    <property type="match status" value="1"/>
</dbReference>